<comment type="caution">
    <text evidence="1">The sequence shown here is derived from an EMBL/GenBank/DDBJ whole genome shotgun (WGS) entry which is preliminary data.</text>
</comment>
<gene>
    <name evidence="1" type="ORF">PROFUN_03166</name>
</gene>
<protein>
    <submittedName>
        <fullName evidence="1">Uncharacterized protein</fullName>
    </submittedName>
</protein>
<dbReference type="Proteomes" id="UP000241769">
    <property type="component" value="Unassembled WGS sequence"/>
</dbReference>
<name>A0A2P6NWX2_9EUKA</name>
<dbReference type="AlphaFoldDB" id="A0A2P6NWX2"/>
<keyword evidence="2" id="KW-1185">Reference proteome</keyword>
<dbReference type="InParanoid" id="A0A2P6NWX2"/>
<sequence>MKRASLLDDCQNLDAVNPLRGRDWKQDCVKQLSEHCSSPRPRGSRSAQGNVIPETTITIHMLRPRVIRPINPRSIVSEPNKSKGLIHTTWRQDSEGTFLGAIERDIERVDQEPSRITGGDVSKCRILLRDRLKLPRDIVNYIMLLGAYEYTQVWNSPIPPGTASLSGSESEPVIDFRVPSLPPHICIKQIEIVCFSHDQGWADESYLYGGTFQASWNYEGKDVQVFHQAICNLCADSTTQRHQMVIDMDEAWPLTKSIGNNTRILLRPRTREQAWAFHFEKAQLKITYQFNKSLL</sequence>
<organism evidence="1 2">
    <name type="scientific">Planoprotostelium fungivorum</name>
    <dbReference type="NCBI Taxonomy" id="1890364"/>
    <lineage>
        <taxon>Eukaryota</taxon>
        <taxon>Amoebozoa</taxon>
        <taxon>Evosea</taxon>
        <taxon>Variosea</taxon>
        <taxon>Cavosteliida</taxon>
        <taxon>Cavosteliaceae</taxon>
        <taxon>Planoprotostelium</taxon>
    </lineage>
</organism>
<reference evidence="1 2" key="1">
    <citation type="journal article" date="2018" name="Genome Biol. Evol.">
        <title>Multiple Roots of Fruiting Body Formation in Amoebozoa.</title>
        <authorList>
            <person name="Hillmann F."/>
            <person name="Forbes G."/>
            <person name="Novohradska S."/>
            <person name="Ferling I."/>
            <person name="Riege K."/>
            <person name="Groth M."/>
            <person name="Westermann M."/>
            <person name="Marz M."/>
            <person name="Spaller T."/>
            <person name="Winckler T."/>
            <person name="Schaap P."/>
            <person name="Glockner G."/>
        </authorList>
    </citation>
    <scope>NUCLEOTIDE SEQUENCE [LARGE SCALE GENOMIC DNA]</scope>
    <source>
        <strain evidence="1 2">Jena</strain>
    </source>
</reference>
<evidence type="ECO:0000313" key="2">
    <source>
        <dbReference type="Proteomes" id="UP000241769"/>
    </source>
</evidence>
<proteinExistence type="predicted"/>
<accession>A0A2P6NWX2</accession>
<evidence type="ECO:0000313" key="1">
    <source>
        <dbReference type="EMBL" id="PRP88449.1"/>
    </source>
</evidence>
<dbReference type="EMBL" id="MDYQ01000010">
    <property type="protein sequence ID" value="PRP88449.1"/>
    <property type="molecule type" value="Genomic_DNA"/>
</dbReference>